<name>A0A4V3RCR2_9BACE</name>
<dbReference type="Proteomes" id="UP000310532">
    <property type="component" value="Unassembled WGS sequence"/>
</dbReference>
<protein>
    <submittedName>
        <fullName evidence="1">Uncharacterized protein</fullName>
    </submittedName>
</protein>
<dbReference type="AlphaFoldDB" id="A0A4V3RCR2"/>
<proteinExistence type="predicted"/>
<organism evidence="1 2">
    <name type="scientific">Bacteroides muris</name>
    <name type="common">ex Afrizal et al. 2022</name>
    <dbReference type="NCBI Taxonomy" id="2516960"/>
    <lineage>
        <taxon>Bacteria</taxon>
        <taxon>Pseudomonadati</taxon>
        <taxon>Bacteroidota</taxon>
        <taxon>Bacteroidia</taxon>
        <taxon>Bacteroidales</taxon>
        <taxon>Bacteroidaceae</taxon>
        <taxon>Bacteroides</taxon>
    </lineage>
</organism>
<sequence>MNFIFANLDINCDLCARDIRKSQVPHSTALLFKGVIGEFLQRRINFLVSALGSINLSEFSKAAHTIHRIHSVFFKNKKP</sequence>
<reference evidence="1 2" key="1">
    <citation type="submission" date="2019-04" db="EMBL/GenBank/DDBJ databases">
        <title>Microbes associate with the intestines of laboratory mice.</title>
        <authorList>
            <person name="Navarre W."/>
            <person name="Wong E."/>
            <person name="Huang K."/>
            <person name="Tropini C."/>
            <person name="Ng K."/>
            <person name="Yu B."/>
        </authorList>
    </citation>
    <scope>NUCLEOTIDE SEQUENCE [LARGE SCALE GENOMIC DNA]</scope>
    <source>
        <strain evidence="1 2">NM69_E16B</strain>
    </source>
</reference>
<evidence type="ECO:0000313" key="2">
    <source>
        <dbReference type="Proteomes" id="UP000310532"/>
    </source>
</evidence>
<accession>A0A4V3RCR2</accession>
<keyword evidence="2" id="KW-1185">Reference proteome</keyword>
<dbReference type="EMBL" id="SRYZ01000001">
    <property type="protein sequence ID" value="TGY09710.1"/>
    <property type="molecule type" value="Genomic_DNA"/>
</dbReference>
<comment type="caution">
    <text evidence="1">The sequence shown here is derived from an EMBL/GenBank/DDBJ whole genome shotgun (WGS) entry which is preliminary data.</text>
</comment>
<evidence type="ECO:0000313" key="1">
    <source>
        <dbReference type="EMBL" id="TGY09710.1"/>
    </source>
</evidence>
<gene>
    <name evidence="1" type="ORF">E5355_00635</name>
</gene>